<sequence>MAVIEARLQAPQPQLQVEANPNPRVQREDRRENRAPPPLFHEVQRNQANRRVGLPRAVKRERRPLRNEGFEGFEEDEDEFGQEEEEDFRNLKISIPPFRGTINPDHWLDWERKVELIFDCHRYSEKKKVMLAALEFSEYALIWWDQLNTKRRRNRQRPIETWYEMRSIMRERFVPSYHQREMHQMLHPDFWVQVRL</sequence>
<dbReference type="Pfam" id="PF03732">
    <property type="entry name" value="Retrotrans_gag"/>
    <property type="match status" value="1"/>
</dbReference>
<gene>
    <name evidence="3" type="ORF">LTRI10_LOCUS42442</name>
</gene>
<name>A0AAV2FWW4_9ROSI</name>
<protein>
    <recommendedName>
        <fullName evidence="2">Retrotransposon gag domain-containing protein</fullName>
    </recommendedName>
</protein>
<dbReference type="PANTHER" id="PTHR35046">
    <property type="entry name" value="ZINC KNUCKLE (CCHC-TYPE) FAMILY PROTEIN"/>
    <property type="match status" value="1"/>
</dbReference>
<dbReference type="Proteomes" id="UP001497516">
    <property type="component" value="Chromosome 7"/>
</dbReference>
<dbReference type="EMBL" id="OZ034820">
    <property type="protein sequence ID" value="CAL1402444.1"/>
    <property type="molecule type" value="Genomic_DNA"/>
</dbReference>
<organism evidence="3 4">
    <name type="scientific">Linum trigynum</name>
    <dbReference type="NCBI Taxonomy" id="586398"/>
    <lineage>
        <taxon>Eukaryota</taxon>
        <taxon>Viridiplantae</taxon>
        <taxon>Streptophyta</taxon>
        <taxon>Embryophyta</taxon>
        <taxon>Tracheophyta</taxon>
        <taxon>Spermatophyta</taxon>
        <taxon>Magnoliopsida</taxon>
        <taxon>eudicotyledons</taxon>
        <taxon>Gunneridae</taxon>
        <taxon>Pentapetalae</taxon>
        <taxon>rosids</taxon>
        <taxon>fabids</taxon>
        <taxon>Malpighiales</taxon>
        <taxon>Linaceae</taxon>
        <taxon>Linum</taxon>
    </lineage>
</organism>
<proteinExistence type="predicted"/>
<feature type="domain" description="Retrotransposon gag" evidence="2">
    <location>
        <begin position="131"/>
        <end position="186"/>
    </location>
</feature>
<dbReference type="AlphaFoldDB" id="A0AAV2FWW4"/>
<evidence type="ECO:0000313" key="4">
    <source>
        <dbReference type="Proteomes" id="UP001497516"/>
    </source>
</evidence>
<evidence type="ECO:0000259" key="2">
    <source>
        <dbReference type="Pfam" id="PF03732"/>
    </source>
</evidence>
<accession>A0AAV2FWW4</accession>
<dbReference type="PANTHER" id="PTHR35046:SF9">
    <property type="entry name" value="RNA-DIRECTED DNA POLYMERASE"/>
    <property type="match status" value="1"/>
</dbReference>
<evidence type="ECO:0000313" key="3">
    <source>
        <dbReference type="EMBL" id="CAL1402444.1"/>
    </source>
</evidence>
<feature type="compositionally biased region" description="Basic and acidic residues" evidence="1">
    <location>
        <begin position="25"/>
        <end position="34"/>
    </location>
</feature>
<feature type="region of interest" description="Disordered" evidence="1">
    <location>
        <begin position="1"/>
        <end position="39"/>
    </location>
</feature>
<evidence type="ECO:0000256" key="1">
    <source>
        <dbReference type="SAM" id="MobiDB-lite"/>
    </source>
</evidence>
<reference evidence="3 4" key="1">
    <citation type="submission" date="2024-04" db="EMBL/GenBank/DDBJ databases">
        <authorList>
            <person name="Fracassetti M."/>
        </authorList>
    </citation>
    <scope>NUCLEOTIDE SEQUENCE [LARGE SCALE GENOMIC DNA]</scope>
</reference>
<dbReference type="InterPro" id="IPR005162">
    <property type="entry name" value="Retrotrans_gag_dom"/>
</dbReference>
<keyword evidence="4" id="KW-1185">Reference proteome</keyword>